<feature type="compositionally biased region" description="Polar residues" evidence="5">
    <location>
        <begin position="182"/>
        <end position="192"/>
    </location>
</feature>
<feature type="transmembrane region" description="Helical" evidence="6">
    <location>
        <begin position="641"/>
        <end position="659"/>
    </location>
</feature>
<dbReference type="InterPro" id="IPR050818">
    <property type="entry name" value="KCNH_animal-type"/>
</dbReference>
<dbReference type="PANTHER" id="PTHR10217">
    <property type="entry name" value="VOLTAGE AND LIGAND GATED POTASSIUM CHANNEL"/>
    <property type="match status" value="1"/>
</dbReference>
<keyword evidence="2 6" id="KW-0812">Transmembrane</keyword>
<keyword evidence="3 6" id="KW-1133">Transmembrane helix</keyword>
<evidence type="ECO:0000256" key="5">
    <source>
        <dbReference type="SAM" id="MobiDB-lite"/>
    </source>
</evidence>
<comment type="caution">
    <text evidence="8">The sequence shown here is derived from an EMBL/GenBank/DDBJ whole genome shotgun (WGS) entry which is preliminary data.</text>
</comment>
<gene>
    <name evidence="8" type="ORF">PPROV_000656900</name>
</gene>
<reference evidence="8" key="1">
    <citation type="submission" date="2020-10" db="EMBL/GenBank/DDBJ databases">
        <title>Unveiling of a novel bifunctional photoreceptor, Dualchrome1, isolated from a cosmopolitan green alga.</title>
        <authorList>
            <person name="Suzuki S."/>
            <person name="Kawachi M."/>
        </authorList>
    </citation>
    <scope>NUCLEOTIDE SEQUENCE</scope>
    <source>
        <strain evidence="8">NIES 2893</strain>
    </source>
</reference>
<protein>
    <submittedName>
        <fullName evidence="8">Potassium voltage-gated channel</fullName>
    </submittedName>
</protein>
<evidence type="ECO:0000256" key="4">
    <source>
        <dbReference type="ARBA" id="ARBA00023136"/>
    </source>
</evidence>
<feature type="transmembrane region" description="Helical" evidence="6">
    <location>
        <begin position="606"/>
        <end position="629"/>
    </location>
</feature>
<feature type="compositionally biased region" description="Polar residues" evidence="5">
    <location>
        <begin position="37"/>
        <end position="46"/>
    </location>
</feature>
<name>A0A830HSB5_9CHLO</name>
<keyword evidence="9" id="KW-1185">Reference proteome</keyword>
<dbReference type="GO" id="GO:0005886">
    <property type="term" value="C:plasma membrane"/>
    <property type="evidence" value="ECO:0007669"/>
    <property type="project" value="TreeGrafter"/>
</dbReference>
<evidence type="ECO:0000313" key="8">
    <source>
        <dbReference type="EMBL" id="GHP07827.1"/>
    </source>
</evidence>
<evidence type="ECO:0000256" key="6">
    <source>
        <dbReference type="SAM" id="Phobius"/>
    </source>
</evidence>
<keyword evidence="4 6" id="KW-0472">Membrane</keyword>
<evidence type="ECO:0000259" key="7">
    <source>
        <dbReference type="Pfam" id="PF00520"/>
    </source>
</evidence>
<feature type="region of interest" description="Disordered" evidence="5">
    <location>
        <begin position="175"/>
        <end position="201"/>
    </location>
</feature>
<comment type="subcellular location">
    <subcellularLocation>
        <location evidence="1">Membrane</location>
        <topology evidence="1">Multi-pass membrane protein</topology>
    </subcellularLocation>
</comment>
<feature type="transmembrane region" description="Helical" evidence="6">
    <location>
        <begin position="502"/>
        <end position="522"/>
    </location>
</feature>
<evidence type="ECO:0000256" key="2">
    <source>
        <dbReference type="ARBA" id="ARBA00022692"/>
    </source>
</evidence>
<dbReference type="GO" id="GO:0042391">
    <property type="term" value="P:regulation of membrane potential"/>
    <property type="evidence" value="ECO:0007669"/>
    <property type="project" value="TreeGrafter"/>
</dbReference>
<dbReference type="Pfam" id="PF00520">
    <property type="entry name" value="Ion_trans"/>
    <property type="match status" value="1"/>
</dbReference>
<dbReference type="GO" id="GO:0005249">
    <property type="term" value="F:voltage-gated potassium channel activity"/>
    <property type="evidence" value="ECO:0007669"/>
    <property type="project" value="TreeGrafter"/>
</dbReference>
<organism evidence="8 9">
    <name type="scientific">Pycnococcus provasolii</name>
    <dbReference type="NCBI Taxonomy" id="41880"/>
    <lineage>
        <taxon>Eukaryota</taxon>
        <taxon>Viridiplantae</taxon>
        <taxon>Chlorophyta</taxon>
        <taxon>Pseudoscourfieldiophyceae</taxon>
        <taxon>Pseudoscourfieldiales</taxon>
        <taxon>Pycnococcaceae</taxon>
        <taxon>Pycnococcus</taxon>
    </lineage>
</organism>
<dbReference type="Gene3D" id="1.10.287.70">
    <property type="match status" value="1"/>
</dbReference>
<dbReference type="AlphaFoldDB" id="A0A830HSB5"/>
<evidence type="ECO:0000313" key="9">
    <source>
        <dbReference type="Proteomes" id="UP000660262"/>
    </source>
</evidence>
<feature type="region of interest" description="Disordered" evidence="5">
    <location>
        <begin position="1"/>
        <end position="56"/>
    </location>
</feature>
<dbReference type="EMBL" id="BNJQ01000018">
    <property type="protein sequence ID" value="GHP07827.1"/>
    <property type="molecule type" value="Genomic_DNA"/>
</dbReference>
<feature type="compositionally biased region" description="Acidic residues" evidence="5">
    <location>
        <begin position="1"/>
        <end position="13"/>
    </location>
</feature>
<accession>A0A830HSB5</accession>
<evidence type="ECO:0000256" key="3">
    <source>
        <dbReference type="ARBA" id="ARBA00022989"/>
    </source>
</evidence>
<feature type="domain" description="Ion transport" evidence="7">
    <location>
        <begin position="270"/>
        <end position="391"/>
    </location>
</feature>
<feature type="transmembrane region" description="Helical" evidence="6">
    <location>
        <begin position="566"/>
        <end position="586"/>
    </location>
</feature>
<evidence type="ECO:0000256" key="1">
    <source>
        <dbReference type="ARBA" id="ARBA00004141"/>
    </source>
</evidence>
<feature type="transmembrane region" description="Helical" evidence="6">
    <location>
        <begin position="534"/>
        <end position="554"/>
    </location>
</feature>
<proteinExistence type="predicted"/>
<dbReference type="SUPFAM" id="SSF81324">
    <property type="entry name" value="Voltage-gated potassium channels"/>
    <property type="match status" value="1"/>
</dbReference>
<feature type="region of interest" description="Disordered" evidence="5">
    <location>
        <begin position="711"/>
        <end position="744"/>
    </location>
</feature>
<dbReference type="InterPro" id="IPR005821">
    <property type="entry name" value="Ion_trans_dom"/>
</dbReference>
<sequence length="744" mass="82377">MNSIESGEETCEEMESRGEGSGDEDEEEKVEDKASGDSPQPKSIYSPNKGGPRHTAIEAPEPMTIMWVLKHVCQMNLGKALADRREKIRRHAAATSASSKDLIYEMAKFIVMPNGELMPGLDMKSMSFSEQKLHDEHAHQTVKTRRLVRFDPNTGQADVPISRAETMRRLSSFNVGREGDSLSPSASVSAPQTPMAGPTPSMLQTASMLQREMRPSLETAAQATGLTQEAIEKALKKGKKIFMPQETEETEKSLYKRYIIPPDSDLKTRINLIVAFLILYSVISTPFRLGFDYPATGGWYVFDWMCDIGFFIDIAVNFRTAFVDVSGVVETVPNAIANNYLKGWFTIDFVSTVPIDFVIGQLVGGGGQTLRALKLVRILRLVRLLKLARLEDVMENSGQQAGAHFGRRTVENMCVLNSLTGLSSNVANGVQFASLTWGTRASAKCYPPLTGCVTGNETACEAAGDGNKEEKDECLLSDGSVITPRRRVSLYAIGRNSVAKALLRYFLVPAAVASLVLCTFVMHPIDDLSSRYSANSGLLISTVLFHLSITSTAFRSSRFTRFDRVMISVYGLLWLTLAFNATLYYLNRRSWMKINRRKYRSYARTLNIVIGVYLALSTFVNWFAVAFVSPTSDLASPYLTLFFYALLPVVGTVAHFTYLRRLLPLVGPRHAQPSERYHDMEYGVEMQGPSSGFPSDRDLAAEHSALLLPGGYQQRSVPSAASERHSRSHLMLGSSDGISNRDED</sequence>
<dbReference type="OrthoDB" id="426293at2759"/>
<dbReference type="PANTHER" id="PTHR10217:SF435">
    <property type="entry name" value="POTASSIUM VOLTAGE-GATED CHANNEL PROTEIN EAG"/>
    <property type="match status" value="1"/>
</dbReference>
<dbReference type="Proteomes" id="UP000660262">
    <property type="component" value="Unassembled WGS sequence"/>
</dbReference>